<dbReference type="GO" id="GO:0016616">
    <property type="term" value="F:oxidoreductase activity, acting on the CH-OH group of donors, NAD or NADP as acceptor"/>
    <property type="evidence" value="ECO:0007669"/>
    <property type="project" value="UniProtKB-ARBA"/>
</dbReference>
<dbReference type="PANTHER" id="PTHR11732">
    <property type="entry name" value="ALDO/KETO REDUCTASE"/>
    <property type="match status" value="1"/>
</dbReference>
<accession>A0A6A6CK25</accession>
<name>A0A6A6CK25_ZASCE</name>
<feature type="active site" description="Proton donor" evidence="2">
    <location>
        <position position="49"/>
    </location>
</feature>
<dbReference type="PROSITE" id="PS50890">
    <property type="entry name" value="PUA"/>
    <property type="match status" value="1"/>
</dbReference>
<evidence type="ECO:0000313" key="7">
    <source>
        <dbReference type="Proteomes" id="UP000799537"/>
    </source>
</evidence>
<dbReference type="PIRSF" id="PIRSF000097">
    <property type="entry name" value="AKR"/>
    <property type="match status" value="1"/>
</dbReference>
<evidence type="ECO:0000256" key="1">
    <source>
        <dbReference type="ARBA" id="ARBA00023002"/>
    </source>
</evidence>
<keyword evidence="1" id="KW-0560">Oxidoreductase</keyword>
<organism evidence="6 7">
    <name type="scientific">Zasmidium cellare ATCC 36951</name>
    <dbReference type="NCBI Taxonomy" id="1080233"/>
    <lineage>
        <taxon>Eukaryota</taxon>
        <taxon>Fungi</taxon>
        <taxon>Dikarya</taxon>
        <taxon>Ascomycota</taxon>
        <taxon>Pezizomycotina</taxon>
        <taxon>Dothideomycetes</taxon>
        <taxon>Dothideomycetidae</taxon>
        <taxon>Mycosphaerellales</taxon>
        <taxon>Mycosphaerellaceae</taxon>
        <taxon>Zasmidium</taxon>
    </lineage>
</organism>
<proteinExistence type="predicted"/>
<evidence type="ECO:0000256" key="2">
    <source>
        <dbReference type="PIRSR" id="PIRSR000097-1"/>
    </source>
</evidence>
<gene>
    <name evidence="6" type="ORF">M409DRAFT_66085</name>
</gene>
<feature type="site" description="Lowers pKa of active site Tyr" evidence="4">
    <location>
        <position position="74"/>
    </location>
</feature>
<dbReference type="Pfam" id="PF00248">
    <property type="entry name" value="Aldo_ket_red"/>
    <property type="match status" value="1"/>
</dbReference>
<dbReference type="Proteomes" id="UP000799537">
    <property type="component" value="Unassembled WGS sequence"/>
</dbReference>
<evidence type="ECO:0000256" key="3">
    <source>
        <dbReference type="PIRSR" id="PIRSR000097-2"/>
    </source>
</evidence>
<evidence type="ECO:0000313" key="6">
    <source>
        <dbReference type="EMBL" id="KAF2167587.1"/>
    </source>
</evidence>
<evidence type="ECO:0000256" key="4">
    <source>
        <dbReference type="PIRSR" id="PIRSR000097-3"/>
    </source>
</evidence>
<evidence type="ECO:0000259" key="5">
    <source>
        <dbReference type="Pfam" id="PF00248"/>
    </source>
</evidence>
<dbReference type="InterPro" id="IPR023210">
    <property type="entry name" value="NADP_OxRdtase_dom"/>
</dbReference>
<dbReference type="Gene3D" id="3.20.20.100">
    <property type="entry name" value="NADP-dependent oxidoreductase domain"/>
    <property type="match status" value="1"/>
</dbReference>
<dbReference type="PROSITE" id="PS00062">
    <property type="entry name" value="ALDOKETO_REDUCTASE_2"/>
    <property type="match status" value="1"/>
</dbReference>
<dbReference type="PRINTS" id="PR00069">
    <property type="entry name" value="ALDKETRDTASE"/>
</dbReference>
<sequence length="308" mass="34193">MAGTHFELNTGAFIPAIGFGTWQDVEGHAKAVETALRLGYRHVDTASMYGTEQAVGTGIRASGVPREDIFLVTKLWSNKHDPADVESAIDASLNALGTDYVDLWLMHWPAALQSGDDLFPKDSSDWHGMEAVYGKGKARALGVSNFSQNEMERLLEHGNVVPAVHQLECHPYLAQPSFNDWHKARSIHVTQFNPFSNANPYYTKHPHVGKLLDHSVMVEVAAKYRKSTAQVALAWGIAHGRTVIPKSTTESRIRDNLEADFTLAPGDVQKIDKLDQRLRFLDASDIFGYVFFSDLEDKRASADGTQRM</sequence>
<keyword evidence="7" id="KW-1185">Reference proteome</keyword>
<dbReference type="RefSeq" id="XP_033668476.1">
    <property type="nucleotide sequence ID" value="XM_033816779.1"/>
</dbReference>
<dbReference type="GeneID" id="54570051"/>
<dbReference type="FunFam" id="3.20.20.100:FF:000002">
    <property type="entry name" value="2,5-diketo-D-gluconic acid reductase A"/>
    <property type="match status" value="1"/>
</dbReference>
<reference evidence="6" key="1">
    <citation type="journal article" date="2020" name="Stud. Mycol.">
        <title>101 Dothideomycetes genomes: a test case for predicting lifestyles and emergence of pathogens.</title>
        <authorList>
            <person name="Haridas S."/>
            <person name="Albert R."/>
            <person name="Binder M."/>
            <person name="Bloem J."/>
            <person name="Labutti K."/>
            <person name="Salamov A."/>
            <person name="Andreopoulos B."/>
            <person name="Baker S."/>
            <person name="Barry K."/>
            <person name="Bills G."/>
            <person name="Bluhm B."/>
            <person name="Cannon C."/>
            <person name="Castanera R."/>
            <person name="Culley D."/>
            <person name="Daum C."/>
            <person name="Ezra D."/>
            <person name="Gonzalez J."/>
            <person name="Henrissat B."/>
            <person name="Kuo A."/>
            <person name="Liang C."/>
            <person name="Lipzen A."/>
            <person name="Lutzoni F."/>
            <person name="Magnuson J."/>
            <person name="Mondo S."/>
            <person name="Nolan M."/>
            <person name="Ohm R."/>
            <person name="Pangilinan J."/>
            <person name="Park H.-J."/>
            <person name="Ramirez L."/>
            <person name="Alfaro M."/>
            <person name="Sun H."/>
            <person name="Tritt A."/>
            <person name="Yoshinaga Y."/>
            <person name="Zwiers L.-H."/>
            <person name="Turgeon B."/>
            <person name="Goodwin S."/>
            <person name="Spatafora J."/>
            <person name="Crous P."/>
            <person name="Grigoriev I."/>
        </authorList>
    </citation>
    <scope>NUCLEOTIDE SEQUENCE</scope>
    <source>
        <strain evidence="6">ATCC 36951</strain>
    </source>
</reference>
<feature type="binding site" evidence="3">
    <location>
        <position position="107"/>
    </location>
    <ligand>
        <name>substrate</name>
    </ligand>
</feature>
<dbReference type="AlphaFoldDB" id="A0A6A6CK25"/>
<dbReference type="InterPro" id="IPR018170">
    <property type="entry name" value="Aldo/ket_reductase_CS"/>
</dbReference>
<dbReference type="CDD" id="cd19071">
    <property type="entry name" value="AKR_AKR1-5-like"/>
    <property type="match status" value="1"/>
</dbReference>
<dbReference type="SUPFAM" id="SSF51430">
    <property type="entry name" value="NAD(P)-linked oxidoreductase"/>
    <property type="match status" value="1"/>
</dbReference>
<dbReference type="EMBL" id="ML993593">
    <property type="protein sequence ID" value="KAF2167587.1"/>
    <property type="molecule type" value="Genomic_DNA"/>
</dbReference>
<protein>
    <recommendedName>
        <fullName evidence="5">NADP-dependent oxidoreductase domain-containing protein</fullName>
    </recommendedName>
</protein>
<dbReference type="PROSITE" id="PS00798">
    <property type="entry name" value="ALDOKETO_REDUCTASE_1"/>
    <property type="match status" value="1"/>
</dbReference>
<dbReference type="OrthoDB" id="416253at2759"/>
<dbReference type="InterPro" id="IPR036812">
    <property type="entry name" value="NAD(P)_OxRdtase_dom_sf"/>
</dbReference>
<dbReference type="InterPro" id="IPR020471">
    <property type="entry name" value="AKR"/>
</dbReference>
<feature type="domain" description="NADP-dependent oxidoreductase" evidence="5">
    <location>
        <begin position="17"/>
        <end position="275"/>
    </location>
</feature>